<dbReference type="Pfam" id="PF23622">
    <property type="entry name" value="LRR_At1g61320_AtMIF1"/>
    <property type="match status" value="1"/>
</dbReference>
<dbReference type="SUPFAM" id="SSF81383">
    <property type="entry name" value="F-box domain"/>
    <property type="match status" value="1"/>
</dbReference>
<accession>A0A2N9ER12</accession>
<reference evidence="2" key="1">
    <citation type="submission" date="2018-02" db="EMBL/GenBank/DDBJ databases">
        <authorList>
            <person name="Cohen D.B."/>
            <person name="Kent A.D."/>
        </authorList>
    </citation>
    <scope>NUCLEOTIDE SEQUENCE</scope>
</reference>
<dbReference type="InterPro" id="IPR036047">
    <property type="entry name" value="F-box-like_dom_sf"/>
</dbReference>
<dbReference type="InterPro" id="IPR053772">
    <property type="entry name" value="At1g61320/At1g61330-like"/>
</dbReference>
<name>A0A2N9ER12_FAGSY</name>
<dbReference type="InterPro" id="IPR055357">
    <property type="entry name" value="LRR_At1g61320_AtMIF1"/>
</dbReference>
<protein>
    <recommendedName>
        <fullName evidence="1">At1g61320/AtMIF1 LRR domain-containing protein</fullName>
    </recommendedName>
</protein>
<organism evidence="2">
    <name type="scientific">Fagus sylvatica</name>
    <name type="common">Beechnut</name>
    <dbReference type="NCBI Taxonomy" id="28930"/>
    <lineage>
        <taxon>Eukaryota</taxon>
        <taxon>Viridiplantae</taxon>
        <taxon>Streptophyta</taxon>
        <taxon>Embryophyta</taxon>
        <taxon>Tracheophyta</taxon>
        <taxon>Spermatophyta</taxon>
        <taxon>Magnoliopsida</taxon>
        <taxon>eudicotyledons</taxon>
        <taxon>Gunneridae</taxon>
        <taxon>Pentapetalae</taxon>
        <taxon>rosids</taxon>
        <taxon>fabids</taxon>
        <taxon>Fagales</taxon>
        <taxon>Fagaceae</taxon>
        <taxon>Fagus</taxon>
    </lineage>
</organism>
<dbReference type="EMBL" id="OIVN01000503">
    <property type="protein sequence ID" value="SPC81256.1"/>
    <property type="molecule type" value="Genomic_DNA"/>
</dbReference>
<dbReference type="AlphaFoldDB" id="A0A2N9ER12"/>
<sequence length="280" mass="32654">MGSELPDHGLEEEAEWREAEEGLSRGNDLISELPDDIISSIVSYLTLRDAVKTSLVEQIELSAMNLLRFEYSSRFRVKNSFLGVPKLEEAYFTVECRGEVHEQIFHQLAKQDLPKLRILYVLAYGHWARIPKMIGIFSKVETLELCFIRKMDFDALKMIAILRAFPLLRKFSLAMRCAICFEQEGLLETNELVHEYLEEVHLHGFYATSNQIKFAIYLLKHALALKLLVIDPKVKFRISSHPSWMSGEEFTDRQSWFKGEREEIYEKLQEFSKDDVLIIK</sequence>
<dbReference type="PANTHER" id="PTHR34145:SF28">
    <property type="entry name" value="F-BOX DOMAIN-CONTAINING PROTEIN"/>
    <property type="match status" value="1"/>
</dbReference>
<proteinExistence type="predicted"/>
<evidence type="ECO:0000313" key="2">
    <source>
        <dbReference type="EMBL" id="SPC81256.1"/>
    </source>
</evidence>
<dbReference type="PANTHER" id="PTHR34145">
    <property type="entry name" value="OS02G0105600 PROTEIN"/>
    <property type="match status" value="1"/>
</dbReference>
<evidence type="ECO:0000259" key="1">
    <source>
        <dbReference type="Pfam" id="PF23622"/>
    </source>
</evidence>
<feature type="domain" description="At1g61320/AtMIF1 LRR" evidence="1">
    <location>
        <begin position="50"/>
        <end position="234"/>
    </location>
</feature>
<gene>
    <name evidence="2" type="ORF">FSB_LOCUS9138</name>
</gene>